<protein>
    <submittedName>
        <fullName evidence="4">Pimeloyl-ACP methyl ester carboxylesterase</fullName>
    </submittedName>
</protein>
<name>A0A853BKT0_9ACTN</name>
<gene>
    <name evidence="4" type="ORF">HNR12_001448</name>
</gene>
<feature type="domain" description="AB hydrolase-1" evidence="2">
    <location>
        <begin position="151"/>
        <end position="275"/>
    </location>
</feature>
<dbReference type="Gene3D" id="3.40.50.1820">
    <property type="entry name" value="alpha/beta hydrolase"/>
    <property type="match status" value="1"/>
</dbReference>
<keyword evidence="1" id="KW-0732">Signal</keyword>
<dbReference type="SUPFAM" id="SSF53474">
    <property type="entry name" value="alpha/beta-Hydrolases"/>
    <property type="match status" value="1"/>
</dbReference>
<dbReference type="GO" id="GO:0003824">
    <property type="term" value="F:catalytic activity"/>
    <property type="evidence" value="ECO:0007669"/>
    <property type="project" value="UniProtKB-ARBA"/>
</dbReference>
<organism evidence="4 5">
    <name type="scientific">Streptomonospora nanhaiensis</name>
    <dbReference type="NCBI Taxonomy" id="1323731"/>
    <lineage>
        <taxon>Bacteria</taxon>
        <taxon>Bacillati</taxon>
        <taxon>Actinomycetota</taxon>
        <taxon>Actinomycetes</taxon>
        <taxon>Streptosporangiales</taxon>
        <taxon>Nocardiopsidaceae</taxon>
        <taxon>Streptomonospora</taxon>
    </lineage>
</organism>
<sequence length="492" mass="51612">MHRRPAATAAVLPLALAAALTFPPGPAWAQEADAAEAPAAGSGQRLDWGACPEGDYGTGMECATLRVPVDHDRPRGRHITLTVGRLPETGRGGAEGSVVVNPGGPIGFSIAYLGAYGDSFAGLREHMDIVTWDLRGAPNGQGGFSTPLDCDWRYAATPAVPADQAAFAELAAANRAVAQECRAAGPALFDHMSSADHADDLEAIRAALGERRLNLHMTSYGGVIGQSYARQYPDRVRTLYLDGTADHTREGDAVYEGFARDGDTAFDRFADWCAAEESCALHGSDVAERWRALTARADADPIPAPVAGVHYTGRDLEATAFAVLTANRPGATWRELAEAVLAAEDGDASGFVRDPDRPFPGFPQPGVVECLDWNRPADHAQMAATVARLSEVAPNTGGRLHMYGSILTCAGWPTPVTNPPGPLPEGVPPLLGAGTWSDFGSTSRAVASVPGSVSIVHDGPGHGLYWNGNACVVAHADTYLRTRELPPPGTGC</sequence>
<dbReference type="InterPro" id="IPR000073">
    <property type="entry name" value="AB_hydrolase_1"/>
</dbReference>
<evidence type="ECO:0000256" key="1">
    <source>
        <dbReference type="SAM" id="SignalP"/>
    </source>
</evidence>
<dbReference type="Proteomes" id="UP000575985">
    <property type="component" value="Unassembled WGS sequence"/>
</dbReference>
<feature type="domain" description="Peptidase S33 tripeptidyl aminopeptidase-like C-terminal" evidence="3">
    <location>
        <begin position="405"/>
        <end position="492"/>
    </location>
</feature>
<evidence type="ECO:0000259" key="3">
    <source>
        <dbReference type="Pfam" id="PF08386"/>
    </source>
</evidence>
<accession>A0A853BKT0</accession>
<dbReference type="InterPro" id="IPR013595">
    <property type="entry name" value="Pept_S33_TAP-like_C"/>
</dbReference>
<dbReference type="Pfam" id="PF00561">
    <property type="entry name" value="Abhydrolase_1"/>
    <property type="match status" value="1"/>
</dbReference>
<feature type="signal peptide" evidence="1">
    <location>
        <begin position="1"/>
        <end position="29"/>
    </location>
</feature>
<dbReference type="RefSeq" id="WP_179766744.1">
    <property type="nucleotide sequence ID" value="NZ_JACCFO010000001.1"/>
</dbReference>
<keyword evidence="5" id="KW-1185">Reference proteome</keyword>
<reference evidence="4 5" key="1">
    <citation type="submission" date="2020-07" db="EMBL/GenBank/DDBJ databases">
        <title>Sequencing the genomes of 1000 actinobacteria strains.</title>
        <authorList>
            <person name="Klenk H.-P."/>
        </authorList>
    </citation>
    <scope>NUCLEOTIDE SEQUENCE [LARGE SCALE GENOMIC DNA]</scope>
    <source>
        <strain evidence="4 5">DSM 45927</strain>
    </source>
</reference>
<evidence type="ECO:0000259" key="2">
    <source>
        <dbReference type="Pfam" id="PF00561"/>
    </source>
</evidence>
<proteinExistence type="predicted"/>
<evidence type="ECO:0000313" key="4">
    <source>
        <dbReference type="EMBL" id="NYI95171.1"/>
    </source>
</evidence>
<comment type="caution">
    <text evidence="4">The sequence shown here is derived from an EMBL/GenBank/DDBJ whole genome shotgun (WGS) entry which is preliminary data.</text>
</comment>
<dbReference type="InterPro" id="IPR029058">
    <property type="entry name" value="AB_hydrolase_fold"/>
</dbReference>
<evidence type="ECO:0000313" key="5">
    <source>
        <dbReference type="Proteomes" id="UP000575985"/>
    </source>
</evidence>
<dbReference type="AlphaFoldDB" id="A0A853BKT0"/>
<dbReference type="Pfam" id="PF08386">
    <property type="entry name" value="Abhydrolase_4"/>
    <property type="match status" value="1"/>
</dbReference>
<feature type="chain" id="PRO_5032587023" evidence="1">
    <location>
        <begin position="30"/>
        <end position="492"/>
    </location>
</feature>
<dbReference type="EMBL" id="JACCFO010000001">
    <property type="protein sequence ID" value="NYI95171.1"/>
    <property type="molecule type" value="Genomic_DNA"/>
</dbReference>